<feature type="region of interest" description="Disordered" evidence="1">
    <location>
        <begin position="39"/>
        <end position="65"/>
    </location>
</feature>
<organism evidence="2 3">
    <name type="scientific">Marinobacter vulgaris</name>
    <dbReference type="NCBI Taxonomy" id="1928331"/>
    <lineage>
        <taxon>Bacteria</taxon>
        <taxon>Pseudomonadati</taxon>
        <taxon>Pseudomonadota</taxon>
        <taxon>Gammaproteobacteria</taxon>
        <taxon>Pseudomonadales</taxon>
        <taxon>Marinobacteraceae</taxon>
        <taxon>Marinobacter</taxon>
    </lineage>
</organism>
<dbReference type="RefSeq" id="WP_114613887.1">
    <property type="nucleotide sequence ID" value="NZ_QFWX01000006.1"/>
</dbReference>
<evidence type="ECO:0000313" key="3">
    <source>
        <dbReference type="Proteomes" id="UP000253987"/>
    </source>
</evidence>
<proteinExistence type="predicted"/>
<reference evidence="2 3" key="2">
    <citation type="submission" date="2018-06" db="EMBL/GenBank/DDBJ databases">
        <title>Marinobactersediminissp. nov, a moderately halophilic bacterium isolated from marine solar saltern.</title>
        <authorList>
            <person name="Zhang Y."/>
        </authorList>
    </citation>
    <scope>NUCLEOTIDE SEQUENCE [LARGE SCALE GENOMIC DNA]</scope>
    <source>
        <strain evidence="2 3">F01</strain>
    </source>
</reference>
<feature type="region of interest" description="Disordered" evidence="1">
    <location>
        <begin position="1"/>
        <end position="20"/>
    </location>
</feature>
<dbReference type="AlphaFoldDB" id="A0A2V3ZHL3"/>
<accession>A0A2V3ZHL3</accession>
<sequence>MTQHHIATEHQLPSSILHNSTDVRRQYTRAAAKQAAQVISRKMSSWRKKATSATPEMPQMMQGGH</sequence>
<dbReference type="EMBL" id="QFWX01000006">
    <property type="protein sequence ID" value="PXX89674.1"/>
    <property type="molecule type" value="Genomic_DNA"/>
</dbReference>
<reference evidence="3" key="1">
    <citation type="submission" date="2018-05" db="EMBL/GenBank/DDBJ databases">
        <authorList>
            <person name="Lu D."/>
        </authorList>
    </citation>
    <scope>NUCLEOTIDE SEQUENCE [LARGE SCALE GENOMIC DNA]</scope>
    <source>
        <strain evidence="3">F01</strain>
    </source>
</reference>
<dbReference type="OrthoDB" id="6371013at2"/>
<comment type="caution">
    <text evidence="2">The sequence shown here is derived from an EMBL/GenBank/DDBJ whole genome shotgun (WGS) entry which is preliminary data.</text>
</comment>
<evidence type="ECO:0000256" key="1">
    <source>
        <dbReference type="SAM" id="MobiDB-lite"/>
    </source>
</evidence>
<name>A0A2V3ZHL3_9GAMM</name>
<dbReference type="Proteomes" id="UP000253987">
    <property type="component" value="Unassembled WGS sequence"/>
</dbReference>
<gene>
    <name evidence="2" type="ORF">DIT71_14250</name>
</gene>
<evidence type="ECO:0000313" key="2">
    <source>
        <dbReference type="EMBL" id="PXX89674.1"/>
    </source>
</evidence>
<protein>
    <submittedName>
        <fullName evidence="2">Uncharacterized protein</fullName>
    </submittedName>
</protein>
<keyword evidence="3" id="KW-1185">Reference proteome</keyword>